<evidence type="ECO:0000313" key="1">
    <source>
        <dbReference type="EMBL" id="ADB03861.1"/>
    </source>
</evidence>
<dbReference type="Proteomes" id="UP000029780">
    <property type="component" value="Segment"/>
</dbReference>
<dbReference type="GeneID" id="8746313"/>
<reference evidence="1 2" key="1">
    <citation type="journal article" date="2009" name="Proc. Natl. Acad. Sci. U.S.A.">
        <title>Giant Marseillevirus highlights the role of amoebae as a melting pot in emergence of chimeric microorganisms.</title>
        <authorList>
            <person name="Boyer M."/>
            <person name="Yutin N."/>
            <person name="Pagnier I."/>
            <person name="Barrassi L."/>
            <person name="Fournous G."/>
            <person name="Espinosa L."/>
            <person name="Robert C."/>
            <person name="Azza S."/>
            <person name="Sun S."/>
            <person name="Rossmann M.G."/>
            <person name="Suzan-Monti M."/>
            <person name="La Scola B."/>
            <person name="Koonin E.V."/>
            <person name="Raoult D."/>
        </authorList>
    </citation>
    <scope>NUCLEOTIDE SEQUENCE [LARGE SCALE GENOMIC DNA]</scope>
    <source>
        <strain evidence="1 2">T19</strain>
    </source>
</reference>
<dbReference type="KEGG" id="vg:8746313"/>
<accession>D2XA84</accession>
<organismHost>
    <name type="scientific">Acanthamoeba</name>
    <dbReference type="NCBI Taxonomy" id="5754"/>
</organismHost>
<proteinExistence type="predicted"/>
<sequence length="67" mass="7696">MEESHILPFCQGQNLLTTWKGFRPFFSLRKEAPFTEFSGAKKEKRRTTSAKGRWVLGETLTLTFSGI</sequence>
<dbReference type="EMBL" id="GU071086">
    <property type="protein sequence ID" value="ADB03861.1"/>
    <property type="molecule type" value="Genomic_DNA"/>
</dbReference>
<evidence type="ECO:0000313" key="2">
    <source>
        <dbReference type="Proteomes" id="UP000029780"/>
    </source>
</evidence>
<dbReference type="RefSeq" id="YP_003406823.1">
    <property type="nucleotide sequence ID" value="NC_013756.1"/>
</dbReference>
<name>D2XA84_GBMV</name>
<gene>
    <name evidence="1" type="ORF">MAR_ORF076</name>
</gene>
<keyword evidence="2" id="KW-1185">Reference proteome</keyword>
<protein>
    <submittedName>
        <fullName evidence="1">Uncharacterized protein</fullName>
    </submittedName>
</protein>
<organism evidence="1 2">
    <name type="scientific">Marseillevirus marseillevirus</name>
    <name type="common">GBM</name>
    <dbReference type="NCBI Taxonomy" id="694581"/>
    <lineage>
        <taxon>Viruses</taxon>
        <taxon>Varidnaviria</taxon>
        <taxon>Bamfordvirae</taxon>
        <taxon>Nucleocytoviricota</taxon>
        <taxon>Megaviricetes</taxon>
        <taxon>Pimascovirales</taxon>
        <taxon>Pimascovirales incertae sedis</taxon>
        <taxon>Marseilleviridae</taxon>
        <taxon>Marseillevirus</taxon>
        <taxon>Marseillevirus massiliense</taxon>
    </lineage>
</organism>